<keyword evidence="1" id="KW-0732">Signal</keyword>
<sequence length="274" mass="29806">MKNIILFIASVVLLSSCKAYQLSTISSSSTALDSTGVFKVENDSLALSYNFKGENEPINIEVFNKLNEPLYVNWAKSALIAKDKAYSYASDIISIEGTTSSISTRYGRGGSTVSDGSISATAKLSPYESFIPPHSKITRTIYVLKNVGMAELPQSDFRNTSLNYDDGSGQVPAKRAIFDAGNTPLNFKSYLTLYTVKENNAKTFSMEQEFYVSGMIKTNANPEELYEFKHNRGDVIVNSRATGYAKTMAVVGLVGAVGALTTAEATLKDKNKPK</sequence>
<dbReference type="EMBL" id="FXTN01000006">
    <property type="protein sequence ID" value="SMO75706.1"/>
    <property type="molecule type" value="Genomic_DNA"/>
</dbReference>
<evidence type="ECO:0000313" key="2">
    <source>
        <dbReference type="EMBL" id="SMO75706.1"/>
    </source>
</evidence>
<dbReference type="PROSITE" id="PS51257">
    <property type="entry name" value="PROKAR_LIPOPROTEIN"/>
    <property type="match status" value="1"/>
</dbReference>
<feature type="chain" id="PRO_5022119055" evidence="1">
    <location>
        <begin position="22"/>
        <end position="274"/>
    </location>
</feature>
<evidence type="ECO:0000313" key="3">
    <source>
        <dbReference type="Proteomes" id="UP000320300"/>
    </source>
</evidence>
<organism evidence="2 3">
    <name type="scientific">Pedobacter westerhofensis</name>
    <dbReference type="NCBI Taxonomy" id="425512"/>
    <lineage>
        <taxon>Bacteria</taxon>
        <taxon>Pseudomonadati</taxon>
        <taxon>Bacteroidota</taxon>
        <taxon>Sphingobacteriia</taxon>
        <taxon>Sphingobacteriales</taxon>
        <taxon>Sphingobacteriaceae</taxon>
        <taxon>Pedobacter</taxon>
    </lineage>
</organism>
<protein>
    <submittedName>
        <fullName evidence="2">Uncharacterized protein</fullName>
    </submittedName>
</protein>
<reference evidence="2 3" key="1">
    <citation type="submission" date="2017-05" db="EMBL/GenBank/DDBJ databases">
        <authorList>
            <person name="Varghese N."/>
            <person name="Submissions S."/>
        </authorList>
    </citation>
    <scope>NUCLEOTIDE SEQUENCE [LARGE SCALE GENOMIC DNA]</scope>
    <source>
        <strain evidence="2 3">DSM 19036</strain>
    </source>
</reference>
<evidence type="ECO:0000256" key="1">
    <source>
        <dbReference type="SAM" id="SignalP"/>
    </source>
</evidence>
<dbReference type="Proteomes" id="UP000320300">
    <property type="component" value="Unassembled WGS sequence"/>
</dbReference>
<accession>A0A521DVI8</accession>
<keyword evidence="3" id="KW-1185">Reference proteome</keyword>
<feature type="signal peptide" evidence="1">
    <location>
        <begin position="1"/>
        <end position="21"/>
    </location>
</feature>
<dbReference type="OrthoDB" id="948349at2"/>
<name>A0A521DVI8_9SPHI</name>
<gene>
    <name evidence="2" type="ORF">SAMN06265348_106244</name>
</gene>
<dbReference type="RefSeq" id="WP_142528698.1">
    <property type="nucleotide sequence ID" value="NZ_CBCSJO010000006.1"/>
</dbReference>
<dbReference type="AlphaFoldDB" id="A0A521DVI8"/>
<proteinExistence type="predicted"/>